<evidence type="ECO:0000256" key="1">
    <source>
        <dbReference type="ARBA" id="ARBA00006850"/>
    </source>
</evidence>
<evidence type="ECO:0000256" key="5">
    <source>
        <dbReference type="ARBA" id="ARBA00023274"/>
    </source>
</evidence>
<keyword evidence="2 6" id="KW-0963">Cytoplasm</keyword>
<comment type="subcellular location">
    <subcellularLocation>
        <location evidence="6">Cytoplasm</location>
    </subcellularLocation>
    <subcellularLocation>
        <location evidence="6">Cytoplasm</location>
        <location evidence="6">P-body</location>
    </subcellularLocation>
</comment>
<dbReference type="Proteomes" id="UP000789595">
    <property type="component" value="Unassembled WGS sequence"/>
</dbReference>
<comment type="caution">
    <text evidence="8">The sequence shown here is derived from an EMBL/GenBank/DDBJ whole genome shotgun (WGS) entry which is preliminary data.</text>
</comment>
<dbReference type="PANTHER" id="PTHR15588">
    <property type="entry name" value="LSM1"/>
    <property type="match status" value="1"/>
</dbReference>
<dbReference type="Gene3D" id="2.30.30.100">
    <property type="match status" value="1"/>
</dbReference>
<organism evidence="8 9">
    <name type="scientific">Pelagomonas calceolata</name>
    <dbReference type="NCBI Taxonomy" id="35677"/>
    <lineage>
        <taxon>Eukaryota</taxon>
        <taxon>Sar</taxon>
        <taxon>Stramenopiles</taxon>
        <taxon>Ochrophyta</taxon>
        <taxon>Pelagophyceae</taxon>
        <taxon>Pelagomonadales</taxon>
        <taxon>Pelagomonadaceae</taxon>
        <taxon>Pelagomonas</taxon>
    </lineage>
</organism>
<evidence type="ECO:0000256" key="2">
    <source>
        <dbReference type="ARBA" id="ARBA00022490"/>
    </source>
</evidence>
<sequence length="125" mass="13648">MAGLVLPAAASLVDQLDKRVLVILRDGRNLVGVMRSFDQFSNVVLEDAVERRVVIPAKEGVNAVYGDAPLGLYVVRGDSIVLLGEVDDAREASPQHPARMDIRDVLELERAGLAERAVVWDIEES</sequence>
<dbReference type="EMBL" id="CAKKNE010000002">
    <property type="protein sequence ID" value="CAH0369923.1"/>
    <property type="molecule type" value="Genomic_DNA"/>
</dbReference>
<dbReference type="GO" id="GO:0000290">
    <property type="term" value="P:deadenylation-dependent decapping of nuclear-transcribed mRNA"/>
    <property type="evidence" value="ECO:0007669"/>
    <property type="project" value="TreeGrafter"/>
</dbReference>
<evidence type="ECO:0000313" key="9">
    <source>
        <dbReference type="Proteomes" id="UP000789595"/>
    </source>
</evidence>
<dbReference type="SMART" id="SM00651">
    <property type="entry name" value="Sm"/>
    <property type="match status" value="1"/>
</dbReference>
<dbReference type="InterPro" id="IPR044642">
    <property type="entry name" value="PTHR15588"/>
</dbReference>
<dbReference type="GO" id="GO:0000932">
    <property type="term" value="C:P-body"/>
    <property type="evidence" value="ECO:0007669"/>
    <property type="project" value="UniProtKB-SubCell"/>
</dbReference>
<keyword evidence="9" id="KW-1185">Reference proteome</keyword>
<evidence type="ECO:0000256" key="6">
    <source>
        <dbReference type="RuleBase" id="RU365047"/>
    </source>
</evidence>
<keyword evidence="4 6" id="KW-0694">RNA-binding</keyword>
<comment type="subunit">
    <text evidence="6">LSm subunits form a heteromer with a donut shape.</text>
</comment>
<dbReference type="InterPro" id="IPR001163">
    <property type="entry name" value="Sm_dom_euk/arc"/>
</dbReference>
<dbReference type="InterPro" id="IPR034104">
    <property type="entry name" value="Lsm1"/>
</dbReference>
<dbReference type="OrthoDB" id="10263346at2759"/>
<keyword evidence="5 6" id="KW-0687">Ribonucleoprotein</keyword>
<evidence type="ECO:0000256" key="3">
    <source>
        <dbReference type="ARBA" id="ARBA00022664"/>
    </source>
</evidence>
<evidence type="ECO:0000313" key="8">
    <source>
        <dbReference type="EMBL" id="CAH0369923.1"/>
    </source>
</evidence>
<comment type="function">
    <text evidence="6">Probably involved with other LSm subunits in the general process of degradation of mRNAs.</text>
</comment>
<dbReference type="GO" id="GO:0006397">
    <property type="term" value="P:mRNA processing"/>
    <property type="evidence" value="ECO:0007669"/>
    <property type="project" value="UniProtKB-UniRule"/>
</dbReference>
<evidence type="ECO:0000256" key="4">
    <source>
        <dbReference type="ARBA" id="ARBA00022884"/>
    </source>
</evidence>
<dbReference type="PANTHER" id="PTHR15588:SF8">
    <property type="entry name" value="U6 SNRNA-ASSOCIATED SM-LIKE PROTEIN LSM1"/>
    <property type="match status" value="1"/>
</dbReference>
<comment type="similarity">
    <text evidence="1 6">Belongs to the snRNP Sm proteins family.</text>
</comment>
<dbReference type="GO" id="GO:1990726">
    <property type="term" value="C:Lsm1-7-Pat1 complex"/>
    <property type="evidence" value="ECO:0007669"/>
    <property type="project" value="TreeGrafter"/>
</dbReference>
<dbReference type="CDD" id="cd01728">
    <property type="entry name" value="LSm1"/>
    <property type="match status" value="1"/>
</dbReference>
<dbReference type="SUPFAM" id="SSF50182">
    <property type="entry name" value="Sm-like ribonucleoproteins"/>
    <property type="match status" value="1"/>
</dbReference>
<dbReference type="InterPro" id="IPR010920">
    <property type="entry name" value="LSM_dom_sf"/>
</dbReference>
<dbReference type="InterPro" id="IPR047575">
    <property type="entry name" value="Sm"/>
</dbReference>
<dbReference type="PROSITE" id="PS52002">
    <property type="entry name" value="SM"/>
    <property type="match status" value="1"/>
</dbReference>
<dbReference type="GO" id="GO:0003729">
    <property type="term" value="F:mRNA binding"/>
    <property type="evidence" value="ECO:0007669"/>
    <property type="project" value="TreeGrafter"/>
</dbReference>
<name>A0A8J2SBY1_9STRA</name>
<reference evidence="8" key="1">
    <citation type="submission" date="2021-11" db="EMBL/GenBank/DDBJ databases">
        <authorList>
            <consortium name="Genoscope - CEA"/>
            <person name="William W."/>
        </authorList>
    </citation>
    <scope>NUCLEOTIDE SEQUENCE</scope>
</reference>
<dbReference type="AlphaFoldDB" id="A0A8J2SBY1"/>
<dbReference type="Pfam" id="PF01423">
    <property type="entry name" value="LSM"/>
    <property type="match status" value="1"/>
</dbReference>
<proteinExistence type="inferred from homology"/>
<protein>
    <recommendedName>
        <fullName evidence="6">U6 snRNA-associated Sm-like protein LSm1</fullName>
    </recommendedName>
</protein>
<feature type="domain" description="Sm" evidence="7">
    <location>
        <begin position="7"/>
        <end position="89"/>
    </location>
</feature>
<evidence type="ECO:0000259" key="7">
    <source>
        <dbReference type="PROSITE" id="PS52002"/>
    </source>
</evidence>
<accession>A0A8J2SBY1</accession>
<dbReference type="GO" id="GO:1990904">
    <property type="term" value="C:ribonucleoprotein complex"/>
    <property type="evidence" value="ECO:0007669"/>
    <property type="project" value="UniProtKB-KW"/>
</dbReference>
<keyword evidence="3 6" id="KW-0507">mRNA processing</keyword>
<gene>
    <name evidence="6" type="primary">LSM1</name>
    <name evidence="8" type="ORF">PECAL_2P30680</name>
</gene>